<dbReference type="SUPFAM" id="SSF56219">
    <property type="entry name" value="DNase I-like"/>
    <property type="match status" value="1"/>
</dbReference>
<protein>
    <recommendedName>
        <fullName evidence="2">Reverse transcriptase domain-containing protein</fullName>
    </recommendedName>
</protein>
<dbReference type="CDD" id="cd00590">
    <property type="entry name" value="RRM_SF"/>
    <property type="match status" value="1"/>
</dbReference>
<name>A0AA38T2G6_9ASTR</name>
<evidence type="ECO:0000259" key="2">
    <source>
        <dbReference type="PROSITE" id="PS50878"/>
    </source>
</evidence>
<feature type="compositionally biased region" description="Basic and acidic residues" evidence="1">
    <location>
        <begin position="366"/>
        <end position="375"/>
    </location>
</feature>
<dbReference type="PROSITE" id="PS50878">
    <property type="entry name" value="RT_POL"/>
    <property type="match status" value="1"/>
</dbReference>
<feature type="compositionally biased region" description="Polar residues" evidence="1">
    <location>
        <begin position="376"/>
        <end position="393"/>
    </location>
</feature>
<comment type="caution">
    <text evidence="3">The sequence shown here is derived from an EMBL/GenBank/DDBJ whole genome shotgun (WGS) entry which is preliminary data.</text>
</comment>
<dbReference type="InterPro" id="IPR036691">
    <property type="entry name" value="Endo/exonu/phosph_ase_sf"/>
</dbReference>
<dbReference type="SUPFAM" id="SSF54928">
    <property type="entry name" value="RNA-binding domain, RBD"/>
    <property type="match status" value="1"/>
</dbReference>
<proteinExistence type="predicted"/>
<dbReference type="InterPro" id="IPR000477">
    <property type="entry name" value="RT_dom"/>
</dbReference>
<accession>A0AA38T2G6</accession>
<dbReference type="PANTHER" id="PTHR33116">
    <property type="entry name" value="REVERSE TRANSCRIPTASE ZINC-BINDING DOMAIN-CONTAINING PROTEIN-RELATED-RELATED"/>
    <property type="match status" value="1"/>
</dbReference>
<evidence type="ECO:0000256" key="1">
    <source>
        <dbReference type="SAM" id="MobiDB-lite"/>
    </source>
</evidence>
<gene>
    <name evidence="3" type="ORF">OSB04_017199</name>
</gene>
<dbReference type="InterPro" id="IPR035979">
    <property type="entry name" value="RBD_domain_sf"/>
</dbReference>
<feature type="domain" description="Reverse transcriptase" evidence="2">
    <location>
        <begin position="798"/>
        <end position="1165"/>
    </location>
</feature>
<dbReference type="EMBL" id="JARYMX010000004">
    <property type="protein sequence ID" value="KAJ9553154.1"/>
    <property type="molecule type" value="Genomic_DNA"/>
</dbReference>
<dbReference type="Pfam" id="PF00078">
    <property type="entry name" value="RVT_1"/>
    <property type="match status" value="1"/>
</dbReference>
<reference evidence="3" key="1">
    <citation type="submission" date="2023-03" db="EMBL/GenBank/DDBJ databases">
        <title>Chromosome-scale reference genome and RAD-based genetic map of yellow starthistle (Centaurea solstitialis) reveal putative structural variation and QTLs associated with invader traits.</title>
        <authorList>
            <person name="Reatini B."/>
            <person name="Cang F.A."/>
            <person name="Jiang Q."/>
            <person name="Mckibben M.T.W."/>
            <person name="Barker M.S."/>
            <person name="Rieseberg L.H."/>
            <person name="Dlugosch K.M."/>
        </authorList>
    </citation>
    <scope>NUCLEOTIDE SEQUENCE</scope>
    <source>
        <strain evidence="3">CAN-66</strain>
        <tissue evidence="3">Leaf</tissue>
    </source>
</reference>
<feature type="compositionally biased region" description="Basic and acidic residues" evidence="1">
    <location>
        <begin position="345"/>
        <end position="354"/>
    </location>
</feature>
<dbReference type="Proteomes" id="UP001172457">
    <property type="component" value="Chromosome 4"/>
</dbReference>
<dbReference type="Gene3D" id="3.60.10.10">
    <property type="entry name" value="Endonuclease/exonuclease/phosphatase"/>
    <property type="match status" value="1"/>
</dbReference>
<feature type="region of interest" description="Disordered" evidence="1">
    <location>
        <begin position="312"/>
        <end position="416"/>
    </location>
</feature>
<evidence type="ECO:0000313" key="3">
    <source>
        <dbReference type="EMBL" id="KAJ9553154.1"/>
    </source>
</evidence>
<keyword evidence="4" id="KW-1185">Reference proteome</keyword>
<dbReference type="GO" id="GO:0003676">
    <property type="term" value="F:nucleic acid binding"/>
    <property type="evidence" value="ECO:0007669"/>
    <property type="project" value="InterPro"/>
</dbReference>
<evidence type="ECO:0000313" key="4">
    <source>
        <dbReference type="Proteomes" id="UP001172457"/>
    </source>
</evidence>
<dbReference type="PANTHER" id="PTHR33116:SF78">
    <property type="entry name" value="OS12G0587133 PROTEIN"/>
    <property type="match status" value="1"/>
</dbReference>
<dbReference type="CDD" id="cd01650">
    <property type="entry name" value="RT_nLTR_like"/>
    <property type="match status" value="1"/>
</dbReference>
<organism evidence="3 4">
    <name type="scientific">Centaurea solstitialis</name>
    <name type="common">yellow star-thistle</name>
    <dbReference type="NCBI Taxonomy" id="347529"/>
    <lineage>
        <taxon>Eukaryota</taxon>
        <taxon>Viridiplantae</taxon>
        <taxon>Streptophyta</taxon>
        <taxon>Embryophyta</taxon>
        <taxon>Tracheophyta</taxon>
        <taxon>Spermatophyta</taxon>
        <taxon>Magnoliopsida</taxon>
        <taxon>eudicotyledons</taxon>
        <taxon>Gunneridae</taxon>
        <taxon>Pentapetalae</taxon>
        <taxon>asterids</taxon>
        <taxon>campanulids</taxon>
        <taxon>Asterales</taxon>
        <taxon>Asteraceae</taxon>
        <taxon>Carduoideae</taxon>
        <taxon>Cardueae</taxon>
        <taxon>Centaureinae</taxon>
        <taxon>Centaurea</taxon>
    </lineage>
</organism>
<sequence>MARSPLGSDNLSRRATTFFFTNFPEEESERSLWRAFQKQGELVDLYIARKRNGWGKRFGFKIRANLAKFRARGNSQRGNSLLNASQRGNSLLNPSGPEVLVLSPQQEGLESLKSSLIRELKSFDALSMLGSLCRREGWPEMRLSYLGGLYVQMEFRVVDGVENFLKGAGETWRDWFKSIEKWKPDFHPAKRLAMLVLQGIPLQLWNRDSVVSIGKLWGEVVHTEMESDKGLRKNSCLVGVPTKKEDWILDCLQIRVGDHSFKVRVSEKLWEDLDLGEIIVSGNNSESDFFSDEDSSDWREEENKECKVVEESTMLKEGEMVGSPERGGTRREENQGLQRVIMTERSPRNLEDSKNLGGATLISGKSPREDGEHVGESQSASPNSRVQVGSGSSDDTRSSEGGFFTSGPRPIKPVSFGSAQLDLRSSSKLNSGPKSTICADRLKAKQIVDDFSSMVEETDLPSASDLEGWIPASKLDGLERRRRTKKMKKIRSPCNCNRRKRGKPCKHSSEFGGMVGEVFLSNRGPIDSSDSEELIKRSNKRLMNSQARTNVLVQPGKSSSDSISPDCANQEVGCLLELGKSIGFGFDVLWENIQKVLEKEKDTDRIVCGDFNEVRAASERKGSSFDPLGARVFNNFIYATGLVDLRLGGRSFTWMSSDCSKLSKLDRFMVNDGFLNRWPLSNSLALPRLFSDHCPILLTTVCKDFSPSPFKLFNSWLADPDLETLVREKWSDNNSSFEVFSKIERLSRKLRHLKTSIKSWRSSKRKEIDAAMDSCKRKIEAIDLLADVGNIDDDLIKERAELMAKAGDIVANKVKDLKQKAKIKWLSDGDENTGFFHGVVNNRLKSSRIHGLNINGTWVTNPDLIKTAAFEFFRGKFEEKHPVRSPFTSHLFKKISEEQKTDLERSFTETEVKDAVWSCGNNKAPGPDGFTFEFIRKYWTIVSKDFFDAVKFYESNPLINPGSNSSLITLVPKVKDPISLADYRPINLIRCVTKVISKILAERIKVVLDSVVSKNQTAFVKGTAKVSVLVNGSPTSEFMMEKGVRQGDPLAPFLFILAAEALQVAIQEANIKRLFRGVRLGNADDELSILQFADDTIFMGEWDAQNAKHLIRILKCFEVSSGLKINMSKSRLIGVTVGKEEISRMARKLKCKEDSIPFMYLGIPVGGNMNLVKNWQPLIEKFKRRLSLWKTKMLSIGGRLCLCKSVLGSLGTYFFSLYKAPKKVLSILEGLRARFFWGGTADSKRINWVAWDCVVRDKRCGGLGRGTLRAANTAMLAKWWWRERNEQDTIWKKAVYTQQRNSNSGMRLRNTSGTWNSICGIEKE</sequence>